<dbReference type="PROSITE" id="PS51821">
    <property type="entry name" value="VELVET"/>
    <property type="match status" value="1"/>
</dbReference>
<proteinExistence type="predicted"/>
<evidence type="ECO:0000256" key="2">
    <source>
        <dbReference type="ARBA" id="ARBA00023015"/>
    </source>
</evidence>
<keyword evidence="7" id="KW-1185">Reference proteome</keyword>
<evidence type="ECO:0000313" key="7">
    <source>
        <dbReference type="Proteomes" id="UP001218218"/>
    </source>
</evidence>
<organism evidence="6 7">
    <name type="scientific">Mycena albidolilacea</name>
    <dbReference type="NCBI Taxonomy" id="1033008"/>
    <lineage>
        <taxon>Eukaryota</taxon>
        <taxon>Fungi</taxon>
        <taxon>Dikarya</taxon>
        <taxon>Basidiomycota</taxon>
        <taxon>Agaricomycotina</taxon>
        <taxon>Agaricomycetes</taxon>
        <taxon>Agaricomycetidae</taxon>
        <taxon>Agaricales</taxon>
        <taxon>Marasmiineae</taxon>
        <taxon>Mycenaceae</taxon>
        <taxon>Mycena</taxon>
    </lineage>
</organism>
<dbReference type="Gene3D" id="2.60.40.3960">
    <property type="entry name" value="Velvet domain"/>
    <property type="match status" value="1"/>
</dbReference>
<comment type="caution">
    <text evidence="6">The sequence shown here is derived from an EMBL/GenBank/DDBJ whole genome shotgun (WGS) entry which is preliminary data.</text>
</comment>
<sequence>MAFQWGLEEIQSPVAGRKNSPGGNPRPIDPAPVVGLLCSMDQQVVDPRMLRGFNKLEFFCMVDLFRLPDTPNVSNRLSYYARDGTCDHNGHPTFALLSTDYPPRETEFRIGNHLLLDDSKETHLLQRQTPVMGAVEIPDGLVFPFPCLGVLQKGQYMLRYTLYNKTQNGPPLAKCFGQPFTVYSVNSYPGVSPPTQLSQLLARLKVPGFGSKYST</sequence>
<evidence type="ECO:0000256" key="3">
    <source>
        <dbReference type="ARBA" id="ARBA00023163"/>
    </source>
</evidence>
<dbReference type="InterPro" id="IPR021740">
    <property type="entry name" value="Velvet"/>
</dbReference>
<protein>
    <recommendedName>
        <fullName evidence="5">Velvet domain-containing protein</fullName>
    </recommendedName>
</protein>
<evidence type="ECO:0000259" key="5">
    <source>
        <dbReference type="PROSITE" id="PS51821"/>
    </source>
</evidence>
<gene>
    <name evidence="6" type="ORF">DFH08DRAFT_201069</name>
</gene>
<keyword evidence="4" id="KW-0539">Nucleus</keyword>
<dbReference type="PANTHER" id="PTHR33572">
    <property type="entry name" value="SPORE DEVELOPMENT REGULATOR VOSA"/>
    <property type="match status" value="1"/>
</dbReference>
<dbReference type="InterPro" id="IPR038491">
    <property type="entry name" value="Velvet_dom_sf"/>
</dbReference>
<evidence type="ECO:0000256" key="4">
    <source>
        <dbReference type="ARBA" id="ARBA00023242"/>
    </source>
</evidence>
<dbReference type="AlphaFoldDB" id="A0AAD6ZZS6"/>
<reference evidence="6" key="1">
    <citation type="submission" date="2023-03" db="EMBL/GenBank/DDBJ databases">
        <title>Massive genome expansion in bonnet fungi (Mycena s.s.) driven by repeated elements and novel gene families across ecological guilds.</title>
        <authorList>
            <consortium name="Lawrence Berkeley National Laboratory"/>
            <person name="Harder C.B."/>
            <person name="Miyauchi S."/>
            <person name="Viragh M."/>
            <person name="Kuo A."/>
            <person name="Thoen E."/>
            <person name="Andreopoulos B."/>
            <person name="Lu D."/>
            <person name="Skrede I."/>
            <person name="Drula E."/>
            <person name="Henrissat B."/>
            <person name="Morin E."/>
            <person name="Kohler A."/>
            <person name="Barry K."/>
            <person name="LaButti K."/>
            <person name="Morin E."/>
            <person name="Salamov A."/>
            <person name="Lipzen A."/>
            <person name="Mereny Z."/>
            <person name="Hegedus B."/>
            <person name="Baldrian P."/>
            <person name="Stursova M."/>
            <person name="Weitz H."/>
            <person name="Taylor A."/>
            <person name="Grigoriev I.V."/>
            <person name="Nagy L.G."/>
            <person name="Martin F."/>
            <person name="Kauserud H."/>
        </authorList>
    </citation>
    <scope>NUCLEOTIDE SEQUENCE</scope>
    <source>
        <strain evidence="6">CBHHK002</strain>
    </source>
</reference>
<dbReference type="EMBL" id="JARIHO010000020">
    <property type="protein sequence ID" value="KAJ7346757.1"/>
    <property type="molecule type" value="Genomic_DNA"/>
</dbReference>
<feature type="domain" description="Velvet" evidence="5">
    <location>
        <begin position="1"/>
        <end position="211"/>
    </location>
</feature>
<keyword evidence="2" id="KW-0805">Transcription regulation</keyword>
<evidence type="ECO:0000313" key="6">
    <source>
        <dbReference type="EMBL" id="KAJ7346757.1"/>
    </source>
</evidence>
<dbReference type="Pfam" id="PF11754">
    <property type="entry name" value="Velvet"/>
    <property type="match status" value="1"/>
</dbReference>
<dbReference type="PANTHER" id="PTHR33572:SF3">
    <property type="entry name" value="VELVET COMPLEX SUBUNIT B"/>
    <property type="match status" value="1"/>
</dbReference>
<accession>A0AAD6ZZS6</accession>
<evidence type="ECO:0000256" key="1">
    <source>
        <dbReference type="ARBA" id="ARBA00004123"/>
    </source>
</evidence>
<comment type="subcellular location">
    <subcellularLocation>
        <location evidence="1">Nucleus</location>
    </subcellularLocation>
</comment>
<name>A0AAD6ZZS6_9AGAR</name>
<keyword evidence="3" id="KW-0804">Transcription</keyword>
<dbReference type="Proteomes" id="UP001218218">
    <property type="component" value="Unassembled WGS sequence"/>
</dbReference>
<dbReference type="GO" id="GO:0005634">
    <property type="term" value="C:nucleus"/>
    <property type="evidence" value="ECO:0007669"/>
    <property type="project" value="UniProtKB-SubCell"/>
</dbReference>
<dbReference type="InterPro" id="IPR037525">
    <property type="entry name" value="Velvet_dom"/>
</dbReference>